<keyword evidence="1" id="KW-0812">Transmembrane</keyword>
<sequence length="177" mass="18682">MDYVCSVHGISIFASGRQNSGKARPLGRNEEFSMVLETIAVIAAGLFAGAAAYINIVQHPAAVRLGTSQAVAFFAPMYARAAPLQASLAMIGSLAGLGSWWAGSGLGWLVGALCLASAIPFTLVVMKPVNDRLKNPSLDARSDEAKQLLVKWWRLHAVRSVAGLLSFLVFVLSLPGS</sequence>
<evidence type="ECO:0000313" key="2">
    <source>
        <dbReference type="EMBL" id="MFC3103289.1"/>
    </source>
</evidence>
<accession>A0ABV7EN27</accession>
<reference evidence="3" key="1">
    <citation type="journal article" date="2019" name="Int. J. Syst. Evol. Microbiol.">
        <title>The Global Catalogue of Microorganisms (GCM) 10K type strain sequencing project: providing services to taxonomists for standard genome sequencing and annotation.</title>
        <authorList>
            <consortium name="The Broad Institute Genomics Platform"/>
            <consortium name="The Broad Institute Genome Sequencing Center for Infectious Disease"/>
            <person name="Wu L."/>
            <person name="Ma J."/>
        </authorList>
    </citation>
    <scope>NUCLEOTIDE SEQUENCE [LARGE SCALE GENOMIC DNA]</scope>
    <source>
        <strain evidence="3">KCTC 52640</strain>
    </source>
</reference>
<dbReference type="InterPro" id="IPR013901">
    <property type="entry name" value="Anthrone_oxy"/>
</dbReference>
<dbReference type="Pfam" id="PF08592">
    <property type="entry name" value="Anthrone_oxy"/>
    <property type="match status" value="1"/>
</dbReference>
<comment type="caution">
    <text evidence="2">The sequence shown here is derived from an EMBL/GenBank/DDBJ whole genome shotgun (WGS) entry which is preliminary data.</text>
</comment>
<feature type="transmembrane region" description="Helical" evidence="1">
    <location>
        <begin position="34"/>
        <end position="56"/>
    </location>
</feature>
<feature type="transmembrane region" description="Helical" evidence="1">
    <location>
        <begin position="77"/>
        <end position="100"/>
    </location>
</feature>
<name>A0ABV7EN27_9GAMM</name>
<organism evidence="2 3">
    <name type="scientific">Salinisphaera aquimarina</name>
    <dbReference type="NCBI Taxonomy" id="2094031"/>
    <lineage>
        <taxon>Bacteria</taxon>
        <taxon>Pseudomonadati</taxon>
        <taxon>Pseudomonadota</taxon>
        <taxon>Gammaproteobacteria</taxon>
        <taxon>Salinisphaerales</taxon>
        <taxon>Salinisphaeraceae</taxon>
        <taxon>Salinisphaera</taxon>
    </lineage>
</organism>
<keyword evidence="1" id="KW-0472">Membrane</keyword>
<dbReference type="PANTHER" id="PTHR36535:SF1">
    <property type="entry name" value="DUF1772 DOMAIN-CONTAINING PROTEIN"/>
    <property type="match status" value="1"/>
</dbReference>
<proteinExistence type="predicted"/>
<dbReference type="EMBL" id="JBHRSS010000003">
    <property type="protein sequence ID" value="MFC3103289.1"/>
    <property type="molecule type" value="Genomic_DNA"/>
</dbReference>
<evidence type="ECO:0000256" key="1">
    <source>
        <dbReference type="SAM" id="Phobius"/>
    </source>
</evidence>
<keyword evidence="3" id="KW-1185">Reference proteome</keyword>
<feature type="transmembrane region" description="Helical" evidence="1">
    <location>
        <begin position="156"/>
        <end position="174"/>
    </location>
</feature>
<dbReference type="RefSeq" id="WP_380687178.1">
    <property type="nucleotide sequence ID" value="NZ_JBHRSS010000003.1"/>
</dbReference>
<dbReference type="PANTHER" id="PTHR36535">
    <property type="entry name" value="YALI0E30327P"/>
    <property type="match status" value="1"/>
</dbReference>
<evidence type="ECO:0000313" key="3">
    <source>
        <dbReference type="Proteomes" id="UP001595462"/>
    </source>
</evidence>
<dbReference type="Proteomes" id="UP001595462">
    <property type="component" value="Unassembled WGS sequence"/>
</dbReference>
<keyword evidence="1" id="KW-1133">Transmembrane helix</keyword>
<feature type="transmembrane region" description="Helical" evidence="1">
    <location>
        <begin position="106"/>
        <end position="126"/>
    </location>
</feature>
<gene>
    <name evidence="2" type="ORF">ACFOSU_05220</name>
</gene>
<protein>
    <submittedName>
        <fullName evidence="2">DUF1772 domain-containing protein</fullName>
    </submittedName>
</protein>